<dbReference type="AlphaFoldDB" id="A0A8C7M5L0"/>
<dbReference type="InterPro" id="IPR024784">
    <property type="entry name" value="TORC_M"/>
</dbReference>
<evidence type="ECO:0000259" key="11">
    <source>
        <dbReference type="Pfam" id="PF12884"/>
    </source>
</evidence>
<keyword evidence="6" id="KW-0805">Transcription regulation</keyword>
<comment type="subcellular location">
    <subcellularLocation>
        <location evidence="2">Cytoplasm</location>
    </subcellularLocation>
    <subcellularLocation>
        <location evidence="1">Nucleus</location>
    </subcellularLocation>
</comment>
<reference evidence="14" key="2">
    <citation type="submission" date="2025-09" db="UniProtKB">
        <authorList>
            <consortium name="Ensembl"/>
        </authorList>
    </citation>
    <scope>IDENTIFICATION</scope>
</reference>
<keyword evidence="8" id="KW-0804">Transcription</keyword>
<evidence type="ECO:0000256" key="1">
    <source>
        <dbReference type="ARBA" id="ARBA00004123"/>
    </source>
</evidence>
<evidence type="ECO:0000256" key="4">
    <source>
        <dbReference type="ARBA" id="ARBA00022490"/>
    </source>
</evidence>
<dbReference type="Pfam" id="PF12884">
    <property type="entry name" value="TORC_N"/>
    <property type="match status" value="1"/>
</dbReference>
<evidence type="ECO:0000256" key="9">
    <source>
        <dbReference type="ARBA" id="ARBA00023242"/>
    </source>
</evidence>
<keyword evidence="4" id="KW-0963">Cytoplasm</keyword>
<gene>
    <name evidence="14" type="primary">LOC109901533</name>
</gene>
<feature type="domain" description="Transducer of regulated CREB activity middle" evidence="12">
    <location>
        <begin position="149"/>
        <end position="280"/>
    </location>
</feature>
<evidence type="ECO:0000256" key="2">
    <source>
        <dbReference type="ARBA" id="ARBA00004496"/>
    </source>
</evidence>
<organism evidence="14 15">
    <name type="scientific">Oncorhynchus kisutch</name>
    <name type="common">Coho salmon</name>
    <name type="synonym">Salmo kisutch</name>
    <dbReference type="NCBI Taxonomy" id="8019"/>
    <lineage>
        <taxon>Eukaryota</taxon>
        <taxon>Metazoa</taxon>
        <taxon>Chordata</taxon>
        <taxon>Craniata</taxon>
        <taxon>Vertebrata</taxon>
        <taxon>Euteleostomi</taxon>
        <taxon>Actinopterygii</taxon>
        <taxon>Neopterygii</taxon>
        <taxon>Teleostei</taxon>
        <taxon>Protacanthopterygii</taxon>
        <taxon>Salmoniformes</taxon>
        <taxon>Salmonidae</taxon>
        <taxon>Salmoninae</taxon>
        <taxon>Oncorhynchus</taxon>
    </lineage>
</organism>
<evidence type="ECO:0000256" key="8">
    <source>
        <dbReference type="ARBA" id="ARBA00023163"/>
    </source>
</evidence>
<keyword evidence="7" id="KW-0010">Activator</keyword>
<dbReference type="PANTHER" id="PTHR13589">
    <property type="entry name" value="CREB-REGULATED TRANSCRIPTION COACTIVATOR"/>
    <property type="match status" value="1"/>
</dbReference>
<comment type="similarity">
    <text evidence="3">Belongs to the TORC family.</text>
</comment>
<evidence type="ECO:0000313" key="14">
    <source>
        <dbReference type="Ensembl" id="ENSOKIP00005031012.1"/>
    </source>
</evidence>
<evidence type="ECO:0000256" key="5">
    <source>
        <dbReference type="ARBA" id="ARBA00022553"/>
    </source>
</evidence>
<dbReference type="GO" id="GO:0051289">
    <property type="term" value="P:protein homotetramerization"/>
    <property type="evidence" value="ECO:0007669"/>
    <property type="project" value="InterPro"/>
</dbReference>
<feature type="domain" description="Transducer of regulated CREB activity N-terminal" evidence="11">
    <location>
        <begin position="6"/>
        <end position="66"/>
    </location>
</feature>
<dbReference type="InterPro" id="IPR024785">
    <property type="entry name" value="TORC_C"/>
</dbReference>
<keyword evidence="9" id="KW-0539">Nucleus</keyword>
<dbReference type="GO" id="GO:0005634">
    <property type="term" value="C:nucleus"/>
    <property type="evidence" value="ECO:0007669"/>
    <property type="project" value="UniProtKB-SubCell"/>
</dbReference>
<reference evidence="14" key="1">
    <citation type="submission" date="2025-08" db="UniProtKB">
        <authorList>
            <consortium name="Ensembl"/>
        </authorList>
    </citation>
    <scope>IDENTIFICATION</scope>
</reference>
<dbReference type="GO" id="GO:0005737">
    <property type="term" value="C:cytoplasm"/>
    <property type="evidence" value="ECO:0007669"/>
    <property type="project" value="UniProtKB-SubCell"/>
</dbReference>
<dbReference type="Pfam" id="PF12886">
    <property type="entry name" value="TORC_C"/>
    <property type="match status" value="1"/>
</dbReference>
<feature type="compositionally biased region" description="Polar residues" evidence="10">
    <location>
        <begin position="399"/>
        <end position="420"/>
    </location>
</feature>
<feature type="domain" description="Transducer of regulated CREB activity C-terminal" evidence="13">
    <location>
        <begin position="515"/>
        <end position="590"/>
    </location>
</feature>
<evidence type="ECO:0000256" key="7">
    <source>
        <dbReference type="ARBA" id="ARBA00023159"/>
    </source>
</evidence>
<sequence>MASSNNPRKFSEKIALHNQKQAEETAAFEEVMKDLNITRAARLQLQKTQYLQLGQNRGQYYGGSLPNVNQIGNSNIDLPFQNSALDTSRSTRHHGLVDRVYRDRNRITSPHRRPLSVDKHGRQISFVHIDSCPYSSVYLSPPPDTSWRRTNSDSALHQNTMNPVPQDAFAGGSQELQPKRVLLLTVPGTEESESDADKDTQWDNKKVKDIFPSPDQEVNTSLIPATLNTGGSLPDLTNIQFPPPLPTPLDPDDTVAFPSLSSSNSTGNLTTNLTHLGISAASHGKSSMPTLIPLTLNADPQPQQSPQQLSPTLSPPLNIQVSRPNAVAMEALTLEQQLSQYAFFSQLTVQAQAQVLNDLQQQALPQGIRLITLATTTAPTATQSSPDSQIQTPASINVNSYRNQTGSPANQSPTSPVSNQGFSPGFSPGGSPQHIPVVGSIFGDSFYDPQLASRQTNALSHQLEQFNMIENPISSNSLYSQCSTLNYTQAAMMGLTGSSLHDSQQLGYSSHGNIPNIILTVTGESPPSLSKELTNSLAGVGDVSFDADSPFPLDELKIDPLTLDGLHMLNDPDMVLADPATEDTFRMDRL</sequence>
<evidence type="ECO:0000256" key="6">
    <source>
        <dbReference type="ARBA" id="ARBA00023015"/>
    </source>
</evidence>
<dbReference type="InterPro" id="IPR024786">
    <property type="entry name" value="TORC"/>
</dbReference>
<dbReference type="GeneTree" id="ENSGT00390000010652"/>
<evidence type="ECO:0000259" key="12">
    <source>
        <dbReference type="Pfam" id="PF12885"/>
    </source>
</evidence>
<evidence type="ECO:0000256" key="10">
    <source>
        <dbReference type="SAM" id="MobiDB-lite"/>
    </source>
</evidence>
<evidence type="ECO:0000313" key="15">
    <source>
        <dbReference type="Proteomes" id="UP000694557"/>
    </source>
</evidence>
<protein>
    <submittedName>
        <fullName evidence="14">CREB-regulated transcription coactivator 1</fullName>
    </submittedName>
</protein>
<keyword evidence="5" id="KW-0597">Phosphoprotein</keyword>
<evidence type="ECO:0000259" key="13">
    <source>
        <dbReference type="Pfam" id="PF12886"/>
    </source>
</evidence>
<name>A0A8C7M5L0_ONCKI</name>
<keyword evidence="15" id="KW-1185">Reference proteome</keyword>
<dbReference type="Pfam" id="PF12885">
    <property type="entry name" value="TORC_M"/>
    <property type="match status" value="1"/>
</dbReference>
<dbReference type="GO" id="GO:0008140">
    <property type="term" value="F:cAMP response element binding protein binding"/>
    <property type="evidence" value="ECO:0007669"/>
    <property type="project" value="InterPro"/>
</dbReference>
<accession>A0A8C7M5L0</accession>
<dbReference type="Proteomes" id="UP000694557">
    <property type="component" value="Unassembled WGS sequence"/>
</dbReference>
<dbReference type="InterPro" id="IPR024783">
    <property type="entry name" value="TORC_N"/>
</dbReference>
<dbReference type="PANTHER" id="PTHR13589:SF14">
    <property type="entry name" value="CREB-REGULATED TRANSCRIPTION COACTIVATOR 1"/>
    <property type="match status" value="1"/>
</dbReference>
<evidence type="ECO:0000256" key="3">
    <source>
        <dbReference type="ARBA" id="ARBA00007167"/>
    </source>
</evidence>
<proteinExistence type="inferred from homology"/>
<feature type="compositionally biased region" description="Low complexity" evidence="10">
    <location>
        <begin position="421"/>
        <end position="432"/>
    </location>
</feature>
<feature type="region of interest" description="Disordered" evidence="10">
    <location>
        <begin position="399"/>
        <end position="434"/>
    </location>
</feature>
<dbReference type="GO" id="GO:0045944">
    <property type="term" value="P:positive regulation of transcription by RNA polymerase II"/>
    <property type="evidence" value="ECO:0007669"/>
    <property type="project" value="TreeGrafter"/>
</dbReference>
<dbReference type="Ensembl" id="ENSOKIT00005032764.1">
    <property type="protein sequence ID" value="ENSOKIP00005031012.1"/>
    <property type="gene ID" value="ENSOKIG00005013320.1"/>
</dbReference>